<dbReference type="EMBL" id="JAGSOH010000003">
    <property type="protein sequence ID" value="MBR7825105.1"/>
    <property type="molecule type" value="Genomic_DNA"/>
</dbReference>
<evidence type="ECO:0000259" key="3">
    <source>
        <dbReference type="Pfam" id="PF05378"/>
    </source>
</evidence>
<dbReference type="InterPro" id="IPR049517">
    <property type="entry name" value="ACX-like_C"/>
</dbReference>
<gene>
    <name evidence="5" type="ORF">KDK95_02215</name>
</gene>
<accession>A0A941IED7</accession>
<dbReference type="GO" id="GO:0017168">
    <property type="term" value="F:5-oxoprolinase (ATP-hydrolyzing) activity"/>
    <property type="evidence" value="ECO:0007669"/>
    <property type="project" value="TreeGrafter"/>
</dbReference>
<dbReference type="RefSeq" id="WP_212516264.1">
    <property type="nucleotide sequence ID" value="NZ_JAGSOH010000003.1"/>
</dbReference>
<comment type="caution">
    <text evidence="5">The sequence shown here is derived from an EMBL/GenBank/DDBJ whole genome shotgun (WGS) entry which is preliminary data.</text>
</comment>
<evidence type="ECO:0000259" key="4">
    <source>
        <dbReference type="Pfam" id="PF19278"/>
    </source>
</evidence>
<reference evidence="5" key="1">
    <citation type="submission" date="2021-04" db="EMBL/GenBank/DDBJ databases">
        <title>Genome based classification of Actinospica acidithermotolerans sp. nov., an actinobacterium isolated from an Indonesian hot spring.</title>
        <authorList>
            <person name="Kusuma A.B."/>
            <person name="Putra K.E."/>
            <person name="Nafisah S."/>
            <person name="Loh J."/>
            <person name="Nouioui I."/>
            <person name="Goodfellow M."/>
        </authorList>
    </citation>
    <scope>NUCLEOTIDE SEQUENCE</scope>
    <source>
        <strain evidence="5">MGRD01-02</strain>
    </source>
</reference>
<proteinExistence type="predicted"/>
<dbReference type="InterPro" id="IPR043129">
    <property type="entry name" value="ATPase_NBD"/>
</dbReference>
<name>A0A941IED7_9ACTN</name>
<feature type="domain" description="Hydantoinase/oxoprolinase N-terminal" evidence="3">
    <location>
        <begin position="10"/>
        <end position="186"/>
    </location>
</feature>
<feature type="domain" description="Acetophenone carboxylase-like C-terminal" evidence="4">
    <location>
        <begin position="520"/>
        <end position="700"/>
    </location>
</feature>
<protein>
    <submittedName>
        <fullName evidence="5">Hydantoinase/oxoprolinase family protein</fullName>
    </submittedName>
</protein>
<feature type="domain" description="Hydantoinase A/oxoprolinase" evidence="2">
    <location>
        <begin position="209"/>
        <end position="502"/>
    </location>
</feature>
<dbReference type="Pfam" id="PF01968">
    <property type="entry name" value="Hydantoinase_A"/>
    <property type="match status" value="1"/>
</dbReference>
<feature type="compositionally biased region" description="Basic and acidic residues" evidence="1">
    <location>
        <begin position="626"/>
        <end position="641"/>
    </location>
</feature>
<dbReference type="InterPro" id="IPR008040">
    <property type="entry name" value="Hydant_A_N"/>
</dbReference>
<dbReference type="PANTHER" id="PTHR11365">
    <property type="entry name" value="5-OXOPROLINASE RELATED"/>
    <property type="match status" value="1"/>
</dbReference>
<feature type="region of interest" description="Disordered" evidence="1">
    <location>
        <begin position="618"/>
        <end position="641"/>
    </location>
</feature>
<dbReference type="InterPro" id="IPR002821">
    <property type="entry name" value="Hydantoinase_A"/>
</dbReference>
<dbReference type="PANTHER" id="PTHR11365:SF23">
    <property type="entry name" value="HYPOTHETICAL 5-OXOPROLINASE (EUROFUNG)-RELATED"/>
    <property type="match status" value="1"/>
</dbReference>
<dbReference type="SUPFAM" id="SSF53067">
    <property type="entry name" value="Actin-like ATPase domain"/>
    <property type="match status" value="1"/>
</dbReference>
<dbReference type="Pfam" id="PF19278">
    <property type="entry name" value="Hydant_A_C"/>
    <property type="match status" value="1"/>
</dbReference>
<dbReference type="Proteomes" id="UP000676325">
    <property type="component" value="Unassembled WGS sequence"/>
</dbReference>
<keyword evidence="6" id="KW-1185">Reference proteome</keyword>
<evidence type="ECO:0000256" key="1">
    <source>
        <dbReference type="SAM" id="MobiDB-lite"/>
    </source>
</evidence>
<evidence type="ECO:0000259" key="2">
    <source>
        <dbReference type="Pfam" id="PF01968"/>
    </source>
</evidence>
<evidence type="ECO:0000313" key="5">
    <source>
        <dbReference type="EMBL" id="MBR7825105.1"/>
    </source>
</evidence>
<dbReference type="Pfam" id="PF05378">
    <property type="entry name" value="Hydant_A_N"/>
    <property type="match status" value="1"/>
</dbReference>
<evidence type="ECO:0000313" key="6">
    <source>
        <dbReference type="Proteomes" id="UP000676325"/>
    </source>
</evidence>
<dbReference type="GO" id="GO:0006749">
    <property type="term" value="P:glutathione metabolic process"/>
    <property type="evidence" value="ECO:0007669"/>
    <property type="project" value="TreeGrafter"/>
</dbReference>
<dbReference type="AlphaFoldDB" id="A0A941IED7"/>
<dbReference type="GO" id="GO:0005829">
    <property type="term" value="C:cytosol"/>
    <property type="evidence" value="ECO:0007669"/>
    <property type="project" value="TreeGrafter"/>
</dbReference>
<dbReference type="InterPro" id="IPR045079">
    <property type="entry name" value="Oxoprolinase-like"/>
</dbReference>
<organism evidence="5 6">
    <name type="scientific">Actinospica acidithermotolerans</name>
    <dbReference type="NCBI Taxonomy" id="2828514"/>
    <lineage>
        <taxon>Bacteria</taxon>
        <taxon>Bacillati</taxon>
        <taxon>Actinomycetota</taxon>
        <taxon>Actinomycetes</taxon>
        <taxon>Catenulisporales</taxon>
        <taxon>Actinospicaceae</taxon>
        <taxon>Actinospica</taxon>
    </lineage>
</organism>
<sequence length="717" mass="76282">MTETIATCTIGVDVGGTFTDLVLHDAARATTRTGKLLTTPQDPSRAIIDGIRRLLDEAGVPIERVAAIVHGTTLITNTVLERTGAKVGLITTEGFRDILEMGRETRHDTDDLYARPAPVIVPRHLRIGVPERICADGTELVPLDESAVLKAAHELVEEHGVEAFAISFLHSYADPSHERFAYELIRFAYPNMPISLSSDVAPEIGEYERTNTACVNAYVQPVVSAYLDRLEERLHGLGFAGTLTLMLSSGGLTTLEHAKAFPVKLLESGPAAGAIAAAHLAELAGEDQVIAFDMGGTTAKMSVVERGLPHIKHEFEAGRLDRFKPGSGLPLKLAVVDMIEIGAGGGSIASRDEFGLLKVGPRSAGSEPGPVAYGRGGTSPTVTDADLLTGHLDPDNFLGGELTLGLPKVREAFERLAESLGLDAERTASGALEIVTENMAAATRVHLSEKGRDPRAYALMAFGGAGPVHAYTLAKSLKMSRLIVPMGAGVLSAYGFLVADPAVEDVRGYATPLGDADWAKVGELYREMESHATSLLSGAASAGTEIARSRSVDMRYLGQGFEITVPMPGGRLSAASAGRLSEELRHRFTREYAAVFGRALPEGTPEVTNWRLTSTVPKAVPSLTDASHEQGGDSDDNDRGAWRGKRSVLISGFGIREADVYDRRALAPGSSLRGPAVFEEHETSCAIGPDAVAFVDAHRNLVIDIDYATRIDQGVNS</sequence>